<dbReference type="STRING" id="1122125.GCA_000423185_02669"/>
<name>A0A211ZJY8_9PROT</name>
<accession>A0A211ZJY8</accession>
<evidence type="ECO:0000313" key="5">
    <source>
        <dbReference type="Proteomes" id="UP000196655"/>
    </source>
</evidence>
<feature type="transmembrane region" description="Helical" evidence="3">
    <location>
        <begin position="96"/>
        <end position="114"/>
    </location>
</feature>
<proteinExistence type="inferred from homology"/>
<evidence type="ECO:0000256" key="3">
    <source>
        <dbReference type="SAM" id="Phobius"/>
    </source>
</evidence>
<dbReference type="Proteomes" id="UP000196655">
    <property type="component" value="Unassembled WGS sequence"/>
</dbReference>
<dbReference type="GO" id="GO:0008654">
    <property type="term" value="P:phospholipid biosynthetic process"/>
    <property type="evidence" value="ECO:0007669"/>
    <property type="project" value="InterPro"/>
</dbReference>
<dbReference type="GO" id="GO:0016780">
    <property type="term" value="F:phosphotransferase activity, for other substituted phosphate groups"/>
    <property type="evidence" value="ECO:0007669"/>
    <property type="project" value="InterPro"/>
</dbReference>
<dbReference type="RefSeq" id="WP_088152594.1">
    <property type="nucleotide sequence ID" value="NZ_NHON01000035.1"/>
</dbReference>
<evidence type="ECO:0000256" key="2">
    <source>
        <dbReference type="RuleBase" id="RU003750"/>
    </source>
</evidence>
<dbReference type="GO" id="GO:0016020">
    <property type="term" value="C:membrane"/>
    <property type="evidence" value="ECO:0007669"/>
    <property type="project" value="InterPro"/>
</dbReference>
<dbReference type="AlphaFoldDB" id="A0A211ZJY8"/>
<keyword evidence="1 2" id="KW-0808">Transferase</keyword>
<comment type="similarity">
    <text evidence="2">Belongs to the CDP-alcohol phosphatidyltransferase class-I family.</text>
</comment>
<dbReference type="Gene3D" id="1.20.120.1760">
    <property type="match status" value="1"/>
</dbReference>
<sequence>MSIYTQPHTSWTHRLTRMMVRPLVGTRVTPNHLTTARLITGLASCAAFAVGDESWTVWGGVIWLVSCLLDRADGELARLGNSSSPFGHLYDTICDLSVNALMFLAIGIGLRTSWLGEAGPLLGLLASAGVLAASILSAKLEAAGAVETKAYVGILGFDFDDALYLFAPAAWFGLFPYILIGAAIGGPFFAILTALRLRAARAGARAG</sequence>
<organism evidence="4 5">
    <name type="scientific">Inquilinus limosus</name>
    <dbReference type="NCBI Taxonomy" id="171674"/>
    <lineage>
        <taxon>Bacteria</taxon>
        <taxon>Pseudomonadati</taxon>
        <taxon>Pseudomonadota</taxon>
        <taxon>Alphaproteobacteria</taxon>
        <taxon>Rhodospirillales</taxon>
        <taxon>Rhodospirillaceae</taxon>
        <taxon>Inquilinus</taxon>
    </lineage>
</organism>
<keyword evidence="3" id="KW-1133">Transmembrane helix</keyword>
<dbReference type="Pfam" id="PF01066">
    <property type="entry name" value="CDP-OH_P_transf"/>
    <property type="match status" value="1"/>
</dbReference>
<dbReference type="InterPro" id="IPR043130">
    <property type="entry name" value="CDP-OH_PTrfase_TM_dom"/>
</dbReference>
<keyword evidence="3" id="KW-0812">Transmembrane</keyword>
<evidence type="ECO:0000313" key="4">
    <source>
        <dbReference type="EMBL" id="OWJ65598.1"/>
    </source>
</evidence>
<keyword evidence="3" id="KW-0472">Membrane</keyword>
<dbReference type="EMBL" id="NHON01000035">
    <property type="protein sequence ID" value="OWJ65598.1"/>
    <property type="molecule type" value="Genomic_DNA"/>
</dbReference>
<comment type="caution">
    <text evidence="4">The sequence shown here is derived from an EMBL/GenBank/DDBJ whole genome shotgun (WGS) entry which is preliminary data.</text>
</comment>
<evidence type="ECO:0008006" key="6">
    <source>
        <dbReference type="Google" id="ProtNLM"/>
    </source>
</evidence>
<feature type="transmembrane region" description="Helical" evidence="3">
    <location>
        <begin position="177"/>
        <end position="195"/>
    </location>
</feature>
<evidence type="ECO:0000256" key="1">
    <source>
        <dbReference type="ARBA" id="ARBA00022679"/>
    </source>
</evidence>
<protein>
    <recommendedName>
        <fullName evidence="6">CDP-alcohol phosphatidyltransferase</fullName>
    </recommendedName>
</protein>
<keyword evidence="5" id="KW-1185">Reference proteome</keyword>
<dbReference type="InterPro" id="IPR000462">
    <property type="entry name" value="CDP-OH_P_trans"/>
</dbReference>
<dbReference type="OrthoDB" id="7390033at2"/>
<reference evidence="5" key="1">
    <citation type="submission" date="2017-05" db="EMBL/GenBank/DDBJ databases">
        <authorList>
            <person name="Macchi M."/>
            <person name="Festa S."/>
            <person name="Coppotelli B.M."/>
            <person name="Morelli I.S."/>
        </authorList>
    </citation>
    <scope>NUCLEOTIDE SEQUENCE [LARGE SCALE GENOMIC DNA]</scope>
    <source>
        <strain evidence="5">I</strain>
    </source>
</reference>
<dbReference type="PROSITE" id="PS00379">
    <property type="entry name" value="CDP_ALCOHOL_P_TRANSF"/>
    <property type="match status" value="1"/>
</dbReference>
<gene>
    <name evidence="4" type="ORF">BWR60_18985</name>
</gene>
<dbReference type="InterPro" id="IPR048254">
    <property type="entry name" value="CDP_ALCOHOL_P_TRANSF_CS"/>
</dbReference>